<evidence type="ECO:0000259" key="4">
    <source>
        <dbReference type="SMART" id="SM00853"/>
    </source>
</evidence>
<evidence type="ECO:0000259" key="5">
    <source>
        <dbReference type="SMART" id="SM01340"/>
    </source>
</evidence>
<dbReference type="InterPro" id="IPR020568">
    <property type="entry name" value="Ribosomal_Su5_D2-typ_SF"/>
</dbReference>
<dbReference type="SUPFAM" id="SSF118116">
    <property type="entry name" value="DNA mismatch repair protein MutL"/>
    <property type="match status" value="1"/>
</dbReference>
<dbReference type="GO" id="GO:0004519">
    <property type="term" value="F:endonuclease activity"/>
    <property type="evidence" value="ECO:0007669"/>
    <property type="project" value="UniProtKB-KW"/>
</dbReference>
<evidence type="ECO:0000313" key="7">
    <source>
        <dbReference type="Proteomes" id="UP000247409"/>
    </source>
</evidence>
<dbReference type="SUPFAM" id="SSF55874">
    <property type="entry name" value="ATPase domain of HSP90 chaperone/DNA topoisomerase II/histidine kinase"/>
    <property type="match status" value="1"/>
</dbReference>
<dbReference type="InterPro" id="IPR014762">
    <property type="entry name" value="DNA_mismatch_repair_CS"/>
</dbReference>
<dbReference type="Gene3D" id="3.30.1370.100">
    <property type="entry name" value="MutL, C-terminal domain, regulatory subdomain"/>
    <property type="match status" value="1"/>
</dbReference>
<dbReference type="SMART" id="SM01340">
    <property type="entry name" value="DNA_mis_repair"/>
    <property type="match status" value="1"/>
</dbReference>
<keyword evidence="6" id="KW-0378">Hydrolase</keyword>
<sequence>MSSSGSRNASIGALEKAPSDTPILPGRLRIAHLQNRLARSIRAAQTLLDPAAIIKELLENALDAGATHIDLRIRGTACLSSIVSADNGSGVPAQSLPDLCRPSTTSKLSNVQDLERINTYGFRGEALSAICGIARRVSITTRTRHQPVAQCAHYGTDGSLLRTSPAARSVGTTVQVEDVFHSLPVRKKDALAHPSRQLARCVAVVQAAALISEKSRIELRVGTDLKVANSPLIVQRKEPEDLTQSSLAALQRNAVAVLGRSANNLVRIYGCVATIMSSGASPQADAETKYHCYGLISSASLNSNGSGRARSSHQYVYINRRPVSFPQLVRAATELYRRATGLNGASPLLLVNLTLPSWTVDANLGPDKRNVAIYEEEKLVQGVVDLLTKIWFPTHEASIPLRKEGTLFTLTQAKYKPGSGYSSTQKIFDGKHVAELKRDRTHPLTRLSNENPQERIERPINASPKGSLLISEHDRPSSFLNDIPDVPCFDDEQEPIPPDADMNDVAIGIGAQGTKLPNENEGLQSELRQGGQTASKVAPIRPGSAPVPQIRKETRNHRQTIRASLLKGLNAHNVSGFIAKRSRSCNTPKKRHSSPLRRSFVEIEDSDDGEEVLEKRQSPPLKVDKPDDLRSAAYDAPRFTENPSQTAVVPSVAVDWDTIRDSYATLAHCQRENRDENGRAELQGKSGSAEFKDSSLQTSEMESGASTHQDLADKEISRLFCQDWFKHMTIIGQFNRGFIIARHGADLFIIDQHASDEKYNFEELESTTVISQQRLVRPMLLDFSAEDELIVQQHIHAFKAGGFDICYNAERRPTQRLLLKAQPASKHTIFVREDLQDMVDLLKSSSLHGPGTRISVLRPPRVRAMLASRACRKSIMIGTALSHSQMGKVVCNLATIKHPWTCPHGRPTMRHLCVLP</sequence>
<dbReference type="Gene3D" id="3.30.230.10">
    <property type="match status" value="1"/>
</dbReference>
<dbReference type="InterPro" id="IPR038973">
    <property type="entry name" value="MutL/Mlh/Pms-like"/>
</dbReference>
<evidence type="ECO:0000313" key="6">
    <source>
        <dbReference type="EMBL" id="PXF45487.1"/>
    </source>
</evidence>
<dbReference type="SMART" id="SM00853">
    <property type="entry name" value="MutL_C"/>
    <property type="match status" value="1"/>
</dbReference>
<protein>
    <submittedName>
        <fullName evidence="6">Mismatch repair endonuclease PMS2</fullName>
    </submittedName>
</protein>
<feature type="region of interest" description="Disordered" evidence="3">
    <location>
        <begin position="670"/>
        <end position="708"/>
    </location>
</feature>
<dbReference type="Pfam" id="PF01119">
    <property type="entry name" value="DNA_mis_repair"/>
    <property type="match status" value="1"/>
</dbReference>
<gene>
    <name evidence="6" type="ORF">BWQ96_04785</name>
</gene>
<dbReference type="InterPro" id="IPR013507">
    <property type="entry name" value="DNA_mismatch_S5_2-like"/>
</dbReference>
<dbReference type="PROSITE" id="PS00058">
    <property type="entry name" value="DNA_MISMATCH_REPAIR_1"/>
    <property type="match status" value="1"/>
</dbReference>
<feature type="compositionally biased region" description="Polar residues" evidence="3">
    <location>
        <begin position="694"/>
        <end position="708"/>
    </location>
</feature>
<evidence type="ECO:0000256" key="1">
    <source>
        <dbReference type="ARBA" id="ARBA00006082"/>
    </source>
</evidence>
<dbReference type="InterPro" id="IPR037198">
    <property type="entry name" value="MutL_C_sf"/>
</dbReference>
<comment type="caution">
    <text evidence="6">The sequence shown here is derived from an EMBL/GenBank/DDBJ whole genome shotgun (WGS) entry which is preliminary data.</text>
</comment>
<keyword evidence="6" id="KW-0255">Endonuclease</keyword>
<keyword evidence="7" id="KW-1185">Reference proteome</keyword>
<evidence type="ECO:0000256" key="3">
    <source>
        <dbReference type="SAM" id="MobiDB-lite"/>
    </source>
</evidence>
<dbReference type="InterPro" id="IPR014790">
    <property type="entry name" value="MutL_C"/>
</dbReference>
<dbReference type="GO" id="GO:0006298">
    <property type="term" value="P:mismatch repair"/>
    <property type="evidence" value="ECO:0007669"/>
    <property type="project" value="InterPro"/>
</dbReference>
<feature type="region of interest" description="Disordered" evidence="3">
    <location>
        <begin position="605"/>
        <end position="628"/>
    </location>
</feature>
<dbReference type="NCBIfam" id="TIGR00585">
    <property type="entry name" value="mutl"/>
    <property type="match status" value="1"/>
</dbReference>
<dbReference type="STRING" id="448386.A0A2V3IUW2"/>
<feature type="domain" description="DNA mismatch repair protein S5" evidence="5">
    <location>
        <begin position="265"/>
        <end position="388"/>
    </location>
</feature>
<dbReference type="InterPro" id="IPR042120">
    <property type="entry name" value="MutL_C_dimsub"/>
</dbReference>
<dbReference type="Pfam" id="PF13589">
    <property type="entry name" value="HATPase_c_3"/>
    <property type="match status" value="1"/>
</dbReference>
<feature type="compositionally biased region" description="Basic and acidic residues" evidence="3">
    <location>
        <begin position="612"/>
        <end position="628"/>
    </location>
</feature>
<keyword evidence="6" id="KW-0540">Nuclease</keyword>
<feature type="domain" description="MutL C-terminal dimerisation" evidence="4">
    <location>
        <begin position="730"/>
        <end position="881"/>
    </location>
</feature>
<dbReference type="InterPro" id="IPR014721">
    <property type="entry name" value="Ribsml_uS5_D2-typ_fold_subgr"/>
</dbReference>
<dbReference type="Pfam" id="PF08676">
    <property type="entry name" value="MutL_C"/>
    <property type="match status" value="1"/>
</dbReference>
<dbReference type="InterPro" id="IPR042121">
    <property type="entry name" value="MutL_C_regsub"/>
</dbReference>
<dbReference type="InterPro" id="IPR002099">
    <property type="entry name" value="MutL/Mlh/PMS"/>
</dbReference>
<reference evidence="6 7" key="1">
    <citation type="journal article" date="2018" name="Mol. Biol. Evol.">
        <title>Analysis of the draft genome of the red seaweed Gracilariopsis chorda provides insights into genome size evolution in Rhodophyta.</title>
        <authorList>
            <person name="Lee J."/>
            <person name="Yang E.C."/>
            <person name="Graf L."/>
            <person name="Yang J.H."/>
            <person name="Qiu H."/>
            <person name="Zel Zion U."/>
            <person name="Chan C.X."/>
            <person name="Stephens T.G."/>
            <person name="Weber A.P.M."/>
            <person name="Boo G.H."/>
            <person name="Boo S.M."/>
            <person name="Kim K.M."/>
            <person name="Shin Y."/>
            <person name="Jung M."/>
            <person name="Lee S.J."/>
            <person name="Yim H.S."/>
            <person name="Lee J.H."/>
            <person name="Bhattacharya D."/>
            <person name="Yoon H.S."/>
        </authorList>
    </citation>
    <scope>NUCLEOTIDE SEQUENCE [LARGE SCALE GENOMIC DNA]</scope>
    <source>
        <strain evidence="6 7">SKKU-2015</strain>
        <tissue evidence="6">Whole body</tissue>
    </source>
</reference>
<dbReference type="PANTHER" id="PTHR10073:SF52">
    <property type="entry name" value="MISMATCH REPAIR ENDONUCLEASE PMS2"/>
    <property type="match status" value="1"/>
</dbReference>
<dbReference type="Gene3D" id="3.30.1540.20">
    <property type="entry name" value="MutL, C-terminal domain, dimerisation subdomain"/>
    <property type="match status" value="1"/>
</dbReference>
<dbReference type="OrthoDB" id="10263226at2759"/>
<dbReference type="SUPFAM" id="SSF54211">
    <property type="entry name" value="Ribosomal protein S5 domain 2-like"/>
    <property type="match status" value="1"/>
</dbReference>
<feature type="compositionally biased region" description="Basic and acidic residues" evidence="3">
    <location>
        <begin position="670"/>
        <end position="679"/>
    </location>
</feature>
<name>A0A2V3IUW2_9FLOR</name>
<dbReference type="GO" id="GO:0005524">
    <property type="term" value="F:ATP binding"/>
    <property type="evidence" value="ECO:0007669"/>
    <property type="project" value="InterPro"/>
</dbReference>
<dbReference type="Proteomes" id="UP000247409">
    <property type="component" value="Unassembled WGS sequence"/>
</dbReference>
<dbReference type="Gene3D" id="3.30.565.10">
    <property type="entry name" value="Histidine kinase-like ATPase, C-terminal domain"/>
    <property type="match status" value="1"/>
</dbReference>
<dbReference type="GO" id="GO:0030983">
    <property type="term" value="F:mismatched DNA binding"/>
    <property type="evidence" value="ECO:0007669"/>
    <property type="project" value="InterPro"/>
</dbReference>
<comment type="similarity">
    <text evidence="1">Belongs to the DNA mismatch repair MutL/HexB family.</text>
</comment>
<keyword evidence="2" id="KW-0227">DNA damage</keyword>
<evidence type="ECO:0000256" key="2">
    <source>
        <dbReference type="ARBA" id="ARBA00022763"/>
    </source>
</evidence>
<dbReference type="GO" id="GO:0032389">
    <property type="term" value="C:MutLalpha complex"/>
    <property type="evidence" value="ECO:0007669"/>
    <property type="project" value="TreeGrafter"/>
</dbReference>
<dbReference type="GO" id="GO:0016887">
    <property type="term" value="F:ATP hydrolysis activity"/>
    <property type="evidence" value="ECO:0007669"/>
    <property type="project" value="InterPro"/>
</dbReference>
<accession>A0A2V3IUW2</accession>
<dbReference type="InterPro" id="IPR036890">
    <property type="entry name" value="HATPase_C_sf"/>
</dbReference>
<organism evidence="6 7">
    <name type="scientific">Gracilariopsis chorda</name>
    <dbReference type="NCBI Taxonomy" id="448386"/>
    <lineage>
        <taxon>Eukaryota</taxon>
        <taxon>Rhodophyta</taxon>
        <taxon>Florideophyceae</taxon>
        <taxon>Rhodymeniophycidae</taxon>
        <taxon>Gracilariales</taxon>
        <taxon>Gracilariaceae</taxon>
        <taxon>Gracilariopsis</taxon>
    </lineage>
</organism>
<dbReference type="FunFam" id="3.30.1370.100:FF:000001">
    <property type="entry name" value="Mismatch repair endonuclease pms1, putative"/>
    <property type="match status" value="1"/>
</dbReference>
<dbReference type="AlphaFoldDB" id="A0A2V3IUW2"/>
<dbReference type="EMBL" id="NBIV01000060">
    <property type="protein sequence ID" value="PXF45487.1"/>
    <property type="molecule type" value="Genomic_DNA"/>
</dbReference>
<proteinExistence type="inferred from homology"/>
<dbReference type="GO" id="GO:0140664">
    <property type="term" value="F:ATP-dependent DNA damage sensor activity"/>
    <property type="evidence" value="ECO:0007669"/>
    <property type="project" value="InterPro"/>
</dbReference>
<dbReference type="PANTHER" id="PTHR10073">
    <property type="entry name" value="DNA MISMATCH REPAIR PROTEIN MLH, PMS, MUTL"/>
    <property type="match status" value="1"/>
</dbReference>